<keyword evidence="2" id="KW-1185">Reference proteome</keyword>
<evidence type="ECO:0000313" key="1">
    <source>
        <dbReference type="EMBL" id="KAL3842567.1"/>
    </source>
</evidence>
<gene>
    <name evidence="1" type="ORF">ACJMK2_020561</name>
</gene>
<accession>A0ABD3TZM7</accession>
<protein>
    <submittedName>
        <fullName evidence="1">Uncharacterized protein</fullName>
    </submittedName>
</protein>
<name>A0ABD3TZM7_SINWO</name>
<dbReference type="AlphaFoldDB" id="A0ABD3TZM7"/>
<dbReference type="Proteomes" id="UP001634394">
    <property type="component" value="Unassembled WGS sequence"/>
</dbReference>
<proteinExistence type="predicted"/>
<organism evidence="1 2">
    <name type="scientific">Sinanodonta woodiana</name>
    <name type="common">Chinese pond mussel</name>
    <name type="synonym">Anodonta woodiana</name>
    <dbReference type="NCBI Taxonomy" id="1069815"/>
    <lineage>
        <taxon>Eukaryota</taxon>
        <taxon>Metazoa</taxon>
        <taxon>Spiralia</taxon>
        <taxon>Lophotrochozoa</taxon>
        <taxon>Mollusca</taxon>
        <taxon>Bivalvia</taxon>
        <taxon>Autobranchia</taxon>
        <taxon>Heteroconchia</taxon>
        <taxon>Palaeoheterodonta</taxon>
        <taxon>Unionida</taxon>
        <taxon>Unionoidea</taxon>
        <taxon>Unionidae</taxon>
        <taxon>Unioninae</taxon>
        <taxon>Sinanodonta</taxon>
    </lineage>
</organism>
<comment type="caution">
    <text evidence="1">The sequence shown here is derived from an EMBL/GenBank/DDBJ whole genome shotgun (WGS) entry which is preliminary data.</text>
</comment>
<dbReference type="EMBL" id="JBJQND010000017">
    <property type="protein sequence ID" value="KAL3842567.1"/>
    <property type="molecule type" value="Genomic_DNA"/>
</dbReference>
<reference evidence="1 2" key="1">
    <citation type="submission" date="2024-11" db="EMBL/GenBank/DDBJ databases">
        <title>Chromosome-level genome assembly of the freshwater bivalve Anodonta woodiana.</title>
        <authorList>
            <person name="Chen X."/>
        </authorList>
    </citation>
    <scope>NUCLEOTIDE SEQUENCE [LARGE SCALE GENOMIC DNA]</scope>
    <source>
        <strain evidence="1">MN2024</strain>
        <tissue evidence="1">Gills</tissue>
    </source>
</reference>
<evidence type="ECO:0000313" key="2">
    <source>
        <dbReference type="Proteomes" id="UP001634394"/>
    </source>
</evidence>
<sequence length="192" mass="21405">MQVITLHRLCLKEGIDEWKVDQTLKTGECTPITPNKKKFKFRFNDRYSIFDRGGRSQRCSLPSLDIQGVNNLNCTIGKQRSYLPTVALTTLNKQHFSKGGRRASLASVECFKLRMSNGERRKKQSTNPADLHIMPEDHLLKMHVSSSSIDSLASNDSGVSTVVTNIAVSDVRRTSNPAEVDADSKGNTSDTY</sequence>